<protein>
    <submittedName>
        <fullName evidence="2">Uncharacterized protein</fullName>
    </submittedName>
</protein>
<evidence type="ECO:0000313" key="3">
    <source>
        <dbReference type="Proteomes" id="UP000054538"/>
    </source>
</evidence>
<keyword evidence="3" id="KW-1185">Reference proteome</keyword>
<feature type="compositionally biased region" description="Basic and acidic residues" evidence="1">
    <location>
        <begin position="94"/>
        <end position="107"/>
    </location>
</feature>
<name>A0A0D0DM88_9AGAM</name>
<dbReference type="HOGENOM" id="CLU_1845735_0_0_1"/>
<organism evidence="2 3">
    <name type="scientific">Paxillus rubicundulus Ve08.2h10</name>
    <dbReference type="NCBI Taxonomy" id="930991"/>
    <lineage>
        <taxon>Eukaryota</taxon>
        <taxon>Fungi</taxon>
        <taxon>Dikarya</taxon>
        <taxon>Basidiomycota</taxon>
        <taxon>Agaricomycotina</taxon>
        <taxon>Agaricomycetes</taxon>
        <taxon>Agaricomycetidae</taxon>
        <taxon>Boletales</taxon>
        <taxon>Paxilineae</taxon>
        <taxon>Paxillaceae</taxon>
        <taxon>Paxillus</taxon>
    </lineage>
</organism>
<evidence type="ECO:0000313" key="2">
    <source>
        <dbReference type="EMBL" id="KIK79505.1"/>
    </source>
</evidence>
<evidence type="ECO:0000256" key="1">
    <source>
        <dbReference type="SAM" id="MobiDB-lite"/>
    </source>
</evidence>
<dbReference type="EMBL" id="KN826262">
    <property type="protein sequence ID" value="KIK79505.1"/>
    <property type="molecule type" value="Genomic_DNA"/>
</dbReference>
<sequence length="139" mass="15110">MPVGPASLWLASVDMNIQSPETYNPYEIEDVDMQDTPDPPCNNRIGRGHGGAESGLGLEEEYLDHKSDGNSEVGSEHGDNNTGRDTDLEEPDGDKDNADRHQITTQTLEKDWTWLPMGIVPATIAGTFGTGPDVAMDLR</sequence>
<feature type="compositionally biased region" description="Basic and acidic residues" evidence="1">
    <location>
        <begin position="63"/>
        <end position="86"/>
    </location>
</feature>
<reference evidence="3" key="2">
    <citation type="submission" date="2015-01" db="EMBL/GenBank/DDBJ databases">
        <title>Evolutionary Origins and Diversification of the Mycorrhizal Mutualists.</title>
        <authorList>
            <consortium name="DOE Joint Genome Institute"/>
            <consortium name="Mycorrhizal Genomics Consortium"/>
            <person name="Kohler A."/>
            <person name="Kuo A."/>
            <person name="Nagy L.G."/>
            <person name="Floudas D."/>
            <person name="Copeland A."/>
            <person name="Barry K.W."/>
            <person name="Cichocki N."/>
            <person name="Veneault-Fourrey C."/>
            <person name="LaButti K."/>
            <person name="Lindquist E.A."/>
            <person name="Lipzen A."/>
            <person name="Lundell T."/>
            <person name="Morin E."/>
            <person name="Murat C."/>
            <person name="Riley R."/>
            <person name="Ohm R."/>
            <person name="Sun H."/>
            <person name="Tunlid A."/>
            <person name="Henrissat B."/>
            <person name="Grigoriev I.V."/>
            <person name="Hibbett D.S."/>
            <person name="Martin F."/>
        </authorList>
    </citation>
    <scope>NUCLEOTIDE SEQUENCE [LARGE SCALE GENOMIC DNA]</scope>
    <source>
        <strain evidence="3">Ve08.2h10</strain>
    </source>
</reference>
<reference evidence="2 3" key="1">
    <citation type="submission" date="2014-04" db="EMBL/GenBank/DDBJ databases">
        <authorList>
            <consortium name="DOE Joint Genome Institute"/>
            <person name="Kuo A."/>
            <person name="Kohler A."/>
            <person name="Jargeat P."/>
            <person name="Nagy L.G."/>
            <person name="Floudas D."/>
            <person name="Copeland A."/>
            <person name="Barry K.W."/>
            <person name="Cichocki N."/>
            <person name="Veneault-Fourrey C."/>
            <person name="LaButti K."/>
            <person name="Lindquist E.A."/>
            <person name="Lipzen A."/>
            <person name="Lundell T."/>
            <person name="Morin E."/>
            <person name="Murat C."/>
            <person name="Sun H."/>
            <person name="Tunlid A."/>
            <person name="Henrissat B."/>
            <person name="Grigoriev I.V."/>
            <person name="Hibbett D.S."/>
            <person name="Martin F."/>
            <person name="Nordberg H.P."/>
            <person name="Cantor M.N."/>
            <person name="Hua S.X."/>
        </authorList>
    </citation>
    <scope>NUCLEOTIDE SEQUENCE [LARGE SCALE GENOMIC DNA]</scope>
    <source>
        <strain evidence="2 3">Ve08.2h10</strain>
    </source>
</reference>
<proteinExistence type="predicted"/>
<dbReference type="InParanoid" id="A0A0D0DM88"/>
<dbReference type="AlphaFoldDB" id="A0A0D0DM88"/>
<dbReference type="Proteomes" id="UP000054538">
    <property type="component" value="Unassembled WGS sequence"/>
</dbReference>
<gene>
    <name evidence="2" type="ORF">PAXRUDRAFT_16300</name>
</gene>
<feature type="region of interest" description="Disordered" evidence="1">
    <location>
        <begin position="21"/>
        <end position="107"/>
    </location>
</feature>
<accession>A0A0D0DM88</accession>